<dbReference type="EC" id="7.2.1.3" evidence="11"/>
<dbReference type="OrthoDB" id="432881at2759"/>
<dbReference type="InterPro" id="IPR045150">
    <property type="entry name" value="CYB561D1/2"/>
</dbReference>
<dbReference type="GO" id="GO:0046872">
    <property type="term" value="F:metal ion binding"/>
    <property type="evidence" value="ECO:0007669"/>
    <property type="project" value="UniProtKB-KW"/>
</dbReference>
<evidence type="ECO:0000259" key="13">
    <source>
        <dbReference type="PROSITE" id="PS50939"/>
    </source>
</evidence>
<evidence type="ECO:0000256" key="11">
    <source>
        <dbReference type="ARBA" id="ARBA00024225"/>
    </source>
</evidence>
<dbReference type="GO" id="GO:0016020">
    <property type="term" value="C:membrane"/>
    <property type="evidence" value="ECO:0007669"/>
    <property type="project" value="UniProtKB-SubCell"/>
</dbReference>
<dbReference type="Proteomes" id="UP000271974">
    <property type="component" value="Unassembled WGS sequence"/>
</dbReference>
<dbReference type="EMBL" id="RQTK01000095">
    <property type="protein sequence ID" value="RUS87955.1"/>
    <property type="molecule type" value="Genomic_DNA"/>
</dbReference>
<evidence type="ECO:0000256" key="3">
    <source>
        <dbReference type="ARBA" id="ARBA00022448"/>
    </source>
</evidence>
<dbReference type="PROSITE" id="PS50939">
    <property type="entry name" value="CYTOCHROME_B561"/>
    <property type="match status" value="1"/>
</dbReference>
<evidence type="ECO:0000256" key="2">
    <source>
        <dbReference type="ARBA" id="ARBA00004141"/>
    </source>
</evidence>
<comment type="cofactor">
    <cofactor evidence="1">
        <name>heme b</name>
        <dbReference type="ChEBI" id="CHEBI:60344"/>
    </cofactor>
</comment>
<evidence type="ECO:0000256" key="7">
    <source>
        <dbReference type="ARBA" id="ARBA00022982"/>
    </source>
</evidence>
<feature type="domain" description="Cytochrome b561" evidence="13">
    <location>
        <begin position="1"/>
        <end position="199"/>
    </location>
</feature>
<proteinExistence type="predicted"/>
<evidence type="ECO:0000256" key="12">
    <source>
        <dbReference type="SAM" id="Phobius"/>
    </source>
</evidence>
<sequence>MVAHISAIVFPLIIIVAVVPGSSLFSWHPSLMAIGFSLLMSEGIVLFSQSSSLIPSWSRPDKAWLHAVLMGAGMCSVCLGFLAIFFNKRLADKPHFTTWHGLFGLTTVCIAGAQCLGGSLVKYYRYVGSYIKIRLADLKLYHATSGLLSFVLFTVTLLLSLYSGWAQSSLHWLAWYASAACISATSLVVMTHITAAYMPSPGRGGGYMAARS</sequence>
<feature type="transmembrane region" description="Helical" evidence="12">
    <location>
        <begin position="63"/>
        <end position="86"/>
    </location>
</feature>
<accession>A0A433U2C6</accession>
<keyword evidence="15" id="KW-1185">Reference proteome</keyword>
<name>A0A433U2C6_ELYCH</name>
<dbReference type="InterPro" id="IPR006593">
    <property type="entry name" value="Cyt_b561/ferric_Rdtase_TM"/>
</dbReference>
<gene>
    <name evidence="14" type="ORF">EGW08_004233</name>
</gene>
<evidence type="ECO:0000256" key="9">
    <source>
        <dbReference type="ARBA" id="ARBA00023004"/>
    </source>
</evidence>
<feature type="transmembrane region" description="Helical" evidence="12">
    <location>
        <begin position="7"/>
        <end position="25"/>
    </location>
</feature>
<keyword evidence="7" id="KW-0249">Electron transport</keyword>
<evidence type="ECO:0000313" key="14">
    <source>
        <dbReference type="EMBL" id="RUS87955.1"/>
    </source>
</evidence>
<keyword evidence="4" id="KW-0349">Heme</keyword>
<protein>
    <recommendedName>
        <fullName evidence="11">ascorbate ferrireductase (transmembrane)</fullName>
        <ecNumber evidence="11">7.2.1.3</ecNumber>
    </recommendedName>
</protein>
<feature type="transmembrane region" description="Helical" evidence="12">
    <location>
        <begin position="174"/>
        <end position="198"/>
    </location>
</feature>
<dbReference type="PANTHER" id="PTHR15422:SF45">
    <property type="entry name" value="CYTOCHROME B561 DOMAIN-CONTAINING PROTEIN"/>
    <property type="match status" value="1"/>
</dbReference>
<keyword evidence="10 12" id="KW-0472">Membrane</keyword>
<keyword evidence="8 12" id="KW-1133">Transmembrane helix</keyword>
<evidence type="ECO:0000313" key="15">
    <source>
        <dbReference type="Proteomes" id="UP000271974"/>
    </source>
</evidence>
<feature type="transmembrane region" description="Helical" evidence="12">
    <location>
        <begin position="140"/>
        <end position="162"/>
    </location>
</feature>
<reference evidence="14 15" key="1">
    <citation type="submission" date="2019-01" db="EMBL/GenBank/DDBJ databases">
        <title>A draft genome assembly of the solar-powered sea slug Elysia chlorotica.</title>
        <authorList>
            <person name="Cai H."/>
            <person name="Li Q."/>
            <person name="Fang X."/>
            <person name="Li J."/>
            <person name="Curtis N.E."/>
            <person name="Altenburger A."/>
            <person name="Shibata T."/>
            <person name="Feng M."/>
            <person name="Maeda T."/>
            <person name="Schwartz J.A."/>
            <person name="Shigenobu S."/>
            <person name="Lundholm N."/>
            <person name="Nishiyama T."/>
            <person name="Yang H."/>
            <person name="Hasebe M."/>
            <person name="Li S."/>
            <person name="Pierce S.K."/>
            <person name="Wang J."/>
        </authorList>
    </citation>
    <scope>NUCLEOTIDE SEQUENCE [LARGE SCALE GENOMIC DNA]</scope>
    <source>
        <strain evidence="14">EC2010</strain>
        <tissue evidence="14">Whole organism of an adult</tissue>
    </source>
</reference>
<keyword evidence="5 12" id="KW-0812">Transmembrane</keyword>
<evidence type="ECO:0000256" key="1">
    <source>
        <dbReference type="ARBA" id="ARBA00001970"/>
    </source>
</evidence>
<dbReference type="PANTHER" id="PTHR15422">
    <property type="entry name" value="OS05G0565100 PROTEIN"/>
    <property type="match status" value="1"/>
</dbReference>
<evidence type="ECO:0000256" key="6">
    <source>
        <dbReference type="ARBA" id="ARBA00022723"/>
    </source>
</evidence>
<organism evidence="14 15">
    <name type="scientific">Elysia chlorotica</name>
    <name type="common">Eastern emerald elysia</name>
    <name type="synonym">Sea slug</name>
    <dbReference type="NCBI Taxonomy" id="188477"/>
    <lineage>
        <taxon>Eukaryota</taxon>
        <taxon>Metazoa</taxon>
        <taxon>Spiralia</taxon>
        <taxon>Lophotrochozoa</taxon>
        <taxon>Mollusca</taxon>
        <taxon>Gastropoda</taxon>
        <taxon>Heterobranchia</taxon>
        <taxon>Euthyneura</taxon>
        <taxon>Panpulmonata</taxon>
        <taxon>Sacoglossa</taxon>
        <taxon>Placobranchoidea</taxon>
        <taxon>Plakobranchidae</taxon>
        <taxon>Elysia</taxon>
    </lineage>
</organism>
<comment type="caution">
    <text evidence="14">The sequence shown here is derived from an EMBL/GenBank/DDBJ whole genome shotgun (WGS) entry which is preliminary data.</text>
</comment>
<keyword evidence="9" id="KW-0408">Iron</keyword>
<dbReference type="SMART" id="SM00665">
    <property type="entry name" value="B561"/>
    <property type="match status" value="1"/>
</dbReference>
<dbReference type="GO" id="GO:0140571">
    <property type="term" value="F:transmembrane ascorbate ferrireductase activity"/>
    <property type="evidence" value="ECO:0007669"/>
    <property type="project" value="UniProtKB-EC"/>
</dbReference>
<keyword evidence="6" id="KW-0479">Metal-binding</keyword>
<evidence type="ECO:0000256" key="10">
    <source>
        <dbReference type="ARBA" id="ARBA00023136"/>
    </source>
</evidence>
<keyword evidence="3" id="KW-0813">Transport</keyword>
<dbReference type="GO" id="GO:0140575">
    <property type="term" value="F:transmembrane monodehydroascorbate reductase activity"/>
    <property type="evidence" value="ECO:0007669"/>
    <property type="project" value="InterPro"/>
</dbReference>
<dbReference type="AlphaFoldDB" id="A0A433U2C6"/>
<comment type="subcellular location">
    <subcellularLocation>
        <location evidence="2">Membrane</location>
        <topology evidence="2">Multi-pass membrane protein</topology>
    </subcellularLocation>
</comment>
<dbReference type="CDD" id="cd08761">
    <property type="entry name" value="Cyt_b561_CYB561D2_like"/>
    <property type="match status" value="1"/>
</dbReference>
<dbReference type="Pfam" id="PF03188">
    <property type="entry name" value="Cytochrom_B561"/>
    <property type="match status" value="1"/>
</dbReference>
<evidence type="ECO:0000256" key="8">
    <source>
        <dbReference type="ARBA" id="ARBA00022989"/>
    </source>
</evidence>
<evidence type="ECO:0000256" key="4">
    <source>
        <dbReference type="ARBA" id="ARBA00022617"/>
    </source>
</evidence>
<evidence type="ECO:0000256" key="5">
    <source>
        <dbReference type="ARBA" id="ARBA00022692"/>
    </source>
</evidence>
<dbReference type="STRING" id="188477.A0A433U2C6"/>
<dbReference type="Gene3D" id="1.20.120.1770">
    <property type="match status" value="1"/>
</dbReference>
<feature type="transmembrane region" description="Helical" evidence="12">
    <location>
        <begin position="98"/>
        <end position="120"/>
    </location>
</feature>